<dbReference type="SUPFAM" id="SSF160904">
    <property type="entry name" value="Jann2411-like"/>
    <property type="match status" value="1"/>
</dbReference>
<reference evidence="2 3" key="1">
    <citation type="submission" date="2019-08" db="EMBL/GenBank/DDBJ databases">
        <title>Hyperibacter terrae gen. nov., sp. nov. and Hyperibacter viscosus sp. nov., two new members in the family Rhodospirillaceae isolated from the rhizosphere of Hypericum perforatum.</title>
        <authorList>
            <person name="Noviana Z."/>
        </authorList>
    </citation>
    <scope>NUCLEOTIDE SEQUENCE [LARGE SCALE GENOMIC DNA]</scope>
    <source>
        <strain evidence="2 3">R5959</strain>
    </source>
</reference>
<dbReference type="EMBL" id="CP042582">
    <property type="protein sequence ID" value="QEX21428.1"/>
    <property type="molecule type" value="Genomic_DNA"/>
</dbReference>
<dbReference type="Gene3D" id="1.10.3300.10">
    <property type="entry name" value="Jann2411-like domain"/>
    <property type="match status" value="1"/>
</dbReference>
<keyword evidence="3" id="KW-1185">Reference proteome</keyword>
<dbReference type="InterPro" id="IPR023286">
    <property type="entry name" value="ABATE_dom_sf"/>
</dbReference>
<gene>
    <name evidence="2" type="ORF">FRZ61_13530</name>
</gene>
<dbReference type="InterPro" id="IPR021005">
    <property type="entry name" value="Znf_CGNR"/>
</dbReference>
<sequence length="204" mass="22503">MQISTRPPGTPIAALEHRAGHPCLDFVNSLTGIDTPTARDSLLTPADYRTWAGIAGIKVDPPAGDRAEQAALARARALREAILQILRAMAARQPAPAAALEHLTDEAARAFRSRRLAIEKGRLAWKRTRFDLDSVTDWLAAETAALLAHEEPLPLKRCAGEDCGWFFLDTSRNKSRHWCSMADCGNRAKARRHRARHQGEERAG</sequence>
<accession>A0A5J6MUT7</accession>
<dbReference type="Pfam" id="PF07336">
    <property type="entry name" value="ABATE"/>
    <property type="match status" value="1"/>
</dbReference>
<dbReference type="Proteomes" id="UP000325797">
    <property type="component" value="Chromosome"/>
</dbReference>
<dbReference type="AlphaFoldDB" id="A0A5J6MUT7"/>
<dbReference type="InterPro" id="IPR010852">
    <property type="entry name" value="ABATE"/>
</dbReference>
<dbReference type="Pfam" id="PF11706">
    <property type="entry name" value="zf-CGNR"/>
    <property type="match status" value="1"/>
</dbReference>
<dbReference type="PANTHER" id="PTHR35525">
    <property type="entry name" value="BLL6575 PROTEIN"/>
    <property type="match status" value="1"/>
</dbReference>
<protein>
    <recommendedName>
        <fullName evidence="1">Zinc finger CGNR domain-containing protein</fullName>
    </recommendedName>
</protein>
<feature type="domain" description="Zinc finger CGNR" evidence="1">
    <location>
        <begin position="155"/>
        <end position="197"/>
    </location>
</feature>
<organism evidence="2 3">
    <name type="scientific">Hypericibacter adhaerens</name>
    <dbReference type="NCBI Taxonomy" id="2602016"/>
    <lineage>
        <taxon>Bacteria</taxon>
        <taxon>Pseudomonadati</taxon>
        <taxon>Pseudomonadota</taxon>
        <taxon>Alphaproteobacteria</taxon>
        <taxon>Rhodospirillales</taxon>
        <taxon>Dongiaceae</taxon>
        <taxon>Hypericibacter</taxon>
    </lineage>
</organism>
<proteinExistence type="predicted"/>
<dbReference type="KEGG" id="hadh:FRZ61_13530"/>
<name>A0A5J6MUT7_9PROT</name>
<dbReference type="PANTHER" id="PTHR35525:SF3">
    <property type="entry name" value="BLL6575 PROTEIN"/>
    <property type="match status" value="1"/>
</dbReference>
<evidence type="ECO:0000313" key="2">
    <source>
        <dbReference type="EMBL" id="QEX21428.1"/>
    </source>
</evidence>
<evidence type="ECO:0000259" key="1">
    <source>
        <dbReference type="Pfam" id="PF11706"/>
    </source>
</evidence>
<evidence type="ECO:0000313" key="3">
    <source>
        <dbReference type="Proteomes" id="UP000325797"/>
    </source>
</evidence>
<dbReference type="RefSeq" id="WP_191909329.1">
    <property type="nucleotide sequence ID" value="NZ_CP042582.1"/>
</dbReference>